<dbReference type="InterPro" id="IPR001375">
    <property type="entry name" value="Peptidase_S9_cat"/>
</dbReference>
<sequence length="893" mass="97251">MVTFGAKGQFFLSNKCNPWYNLTGFNQIYWRKEMKRICIVLALLSAAIAVFAGPAKDNESRSGSAITGITVNTTVHGDGQKIESITIIAENQRVLQGLTAGDFKFTGNTGGWGSNFPVGSDPADPMAYVTLYGANQASPERTPVIEPFTPDISGIAVDGNKITLRVSNFSPKLYYVKDFTIECTNKDLSFSNRILPVLDNSGRFGNSNSKVTVVTPTADEFAYIKVSKSGSEPTDYNYFLFTPRGAGSKPLPLVLSNHGSGDQMTLVANRVTLAWAEPGVQAENPSYVLAPVYPQGDYENTQVTTIVRTIALIEQLIAQGKVDPARIYIEGKSMGGKNTVKIASLYPDFFAAALPLCPASILPNSSSQAEYADDYKKIGTILKDLPIWFVVGRNDALSPHSQGYYNALTAAGSYKAKLLMYTPEQMLARGIFKAHDNEIISLEDSRYSDWLFAQRKVNKQTDAIDYIRLNTWSAPRGHTIKTIDIYVNNPAVLSNIRSPADFGGKITGNTYNYSSRSLPNGEYRTNTLVPYEAKINNVVVSGNKVTLTLDPIKGYIGDDLSRGIDNGVGGFKKFYYAKDITLTCTANNALSFTRDRRIEENTGGLAVNDITTETADKFAQFSSKHTASFDYNLYAPDGVVTGSINDVKAEHPAPLVLVMHGSGDQGTLLANRMAIAIAESHPEAYVLTPIYVNQNSVSGKTEDSVANQWVTTGQSIDLIKRMIDIGLVDSKRVYLIGKSMGGKNVQRTYVRYPDFFAATISLSGSIAQEFVKGDPDTTNATAADVTVPGFVDVLKNKPFYIICAVGDPINSSDTTPNGGKTTQSRALRDAIIAANGGTAPGTFKYQEYSAENLTRDNLTKDGLSPSIKPHDVEIICMEDPQFLNWMFSQSLSR</sequence>
<gene>
    <name evidence="4" type="ordered locus">TREPR_3223</name>
</gene>
<name>F5YKZ0_TREPZ</name>
<dbReference type="PANTHER" id="PTHR43037">
    <property type="entry name" value="UNNAMED PRODUCT-RELATED"/>
    <property type="match status" value="1"/>
</dbReference>
<dbReference type="GO" id="GO:0008236">
    <property type="term" value="F:serine-type peptidase activity"/>
    <property type="evidence" value="ECO:0007669"/>
    <property type="project" value="InterPro"/>
</dbReference>
<dbReference type="HOGENOM" id="CLU_323623_0_0_12"/>
<dbReference type="SUPFAM" id="SSF53474">
    <property type="entry name" value="alpha/beta-Hydrolases"/>
    <property type="match status" value="2"/>
</dbReference>
<dbReference type="AlphaFoldDB" id="F5YKZ0"/>
<reference evidence="4 5" key="2">
    <citation type="journal article" date="2011" name="ISME J.">
        <title>RNA-seq reveals cooperative metabolic interactions between two termite-gut spirochete species in co-culture.</title>
        <authorList>
            <person name="Rosenthal A.Z."/>
            <person name="Matson E.G."/>
            <person name="Eldar A."/>
            <person name="Leadbetter J.R."/>
        </authorList>
    </citation>
    <scope>NUCLEOTIDE SEQUENCE [LARGE SCALE GENOMIC DNA]</scope>
    <source>
        <strain evidence="5">ATCC BAA-887 / DSM 12427 / ZAS-2</strain>
    </source>
</reference>
<evidence type="ECO:0000256" key="2">
    <source>
        <dbReference type="SAM" id="Phobius"/>
    </source>
</evidence>
<dbReference type="KEGG" id="tpi:TREPR_3223"/>
<dbReference type="Proteomes" id="UP000009223">
    <property type="component" value="Chromosome"/>
</dbReference>
<evidence type="ECO:0000256" key="1">
    <source>
        <dbReference type="ARBA" id="ARBA00022729"/>
    </source>
</evidence>
<organism evidence="4 5">
    <name type="scientific">Treponema primitia (strain ATCC BAA-887 / DSM 12427 / ZAS-2)</name>
    <dbReference type="NCBI Taxonomy" id="545694"/>
    <lineage>
        <taxon>Bacteria</taxon>
        <taxon>Pseudomonadati</taxon>
        <taxon>Spirochaetota</taxon>
        <taxon>Spirochaetia</taxon>
        <taxon>Spirochaetales</taxon>
        <taxon>Treponemataceae</taxon>
        <taxon>Treponema</taxon>
    </lineage>
</organism>
<dbReference type="InterPro" id="IPR029058">
    <property type="entry name" value="AB_hydrolase_fold"/>
</dbReference>
<keyword evidence="2" id="KW-0472">Membrane</keyword>
<dbReference type="EMBL" id="CP001843">
    <property type="protein sequence ID" value="AEF86280.1"/>
    <property type="molecule type" value="Genomic_DNA"/>
</dbReference>
<feature type="transmembrane region" description="Helical" evidence="2">
    <location>
        <begin position="37"/>
        <end position="55"/>
    </location>
</feature>
<feature type="domain" description="Peptidase S9 prolyl oligopeptidase catalytic" evidence="3">
    <location>
        <begin position="309"/>
        <end position="367"/>
    </location>
</feature>
<keyword evidence="5" id="KW-1185">Reference proteome</keyword>
<dbReference type="GO" id="GO:0006508">
    <property type="term" value="P:proteolysis"/>
    <property type="evidence" value="ECO:0007669"/>
    <property type="project" value="InterPro"/>
</dbReference>
<dbReference type="InterPro" id="IPR050955">
    <property type="entry name" value="Plant_Biomass_Hydrol_Est"/>
</dbReference>
<reference evidence="5" key="1">
    <citation type="submission" date="2009-12" db="EMBL/GenBank/DDBJ databases">
        <title>Complete sequence of Treponema primitia strain ZAS-2.</title>
        <authorList>
            <person name="Tetu S.G."/>
            <person name="Matson E."/>
            <person name="Ren Q."/>
            <person name="Seshadri R."/>
            <person name="Elbourne L."/>
            <person name="Hassan K.A."/>
            <person name="Durkin A."/>
            <person name="Radune D."/>
            <person name="Mohamoud Y."/>
            <person name="Shay R."/>
            <person name="Jin S."/>
            <person name="Zhang X."/>
            <person name="Lucey K."/>
            <person name="Ballor N.R."/>
            <person name="Ottesen E."/>
            <person name="Rosenthal R."/>
            <person name="Allen A."/>
            <person name="Leadbetter J.R."/>
            <person name="Paulsen I.T."/>
        </authorList>
    </citation>
    <scope>NUCLEOTIDE SEQUENCE [LARGE SCALE GENOMIC DNA]</scope>
    <source>
        <strain evidence="5">ATCC BAA-887 / DSM 12427 / ZAS-2</strain>
    </source>
</reference>
<dbReference type="PANTHER" id="PTHR43037:SF1">
    <property type="entry name" value="BLL1128 PROTEIN"/>
    <property type="match status" value="1"/>
</dbReference>
<keyword evidence="1" id="KW-0732">Signal</keyword>
<keyword evidence="2" id="KW-0812">Transmembrane</keyword>
<dbReference type="Pfam" id="PF00326">
    <property type="entry name" value="Peptidase_S9"/>
    <property type="match status" value="1"/>
</dbReference>
<evidence type="ECO:0000313" key="4">
    <source>
        <dbReference type="EMBL" id="AEF86280.1"/>
    </source>
</evidence>
<proteinExistence type="predicted"/>
<dbReference type="Gene3D" id="3.40.50.1820">
    <property type="entry name" value="alpha/beta hydrolase"/>
    <property type="match status" value="2"/>
</dbReference>
<keyword evidence="2" id="KW-1133">Transmembrane helix</keyword>
<evidence type="ECO:0000313" key="5">
    <source>
        <dbReference type="Proteomes" id="UP000009223"/>
    </source>
</evidence>
<dbReference type="eggNOG" id="COG4099">
    <property type="taxonomic scope" value="Bacteria"/>
</dbReference>
<accession>F5YKZ0</accession>
<protein>
    <recommendedName>
        <fullName evidence="3">Peptidase S9 prolyl oligopeptidase catalytic domain-containing protein</fullName>
    </recommendedName>
</protein>
<evidence type="ECO:0000259" key="3">
    <source>
        <dbReference type="Pfam" id="PF00326"/>
    </source>
</evidence>